<evidence type="ECO:0000313" key="2">
    <source>
        <dbReference type="EMBL" id="SDH49969.1"/>
    </source>
</evidence>
<dbReference type="STRING" id="200378.SAMN05216553_1255"/>
<evidence type="ECO:0000313" key="3">
    <source>
        <dbReference type="Proteomes" id="UP000199623"/>
    </source>
</evidence>
<keyword evidence="1" id="KW-0472">Membrane</keyword>
<gene>
    <name evidence="2" type="ORF">SAMN05216553_1255</name>
</gene>
<keyword evidence="1" id="KW-0812">Transmembrane</keyword>
<accession>A0A1G8CXX3</accession>
<dbReference type="OrthoDB" id="5116822at2"/>
<organism evidence="2 3">
    <name type="scientific">Lentzea fradiae</name>
    <dbReference type="NCBI Taxonomy" id="200378"/>
    <lineage>
        <taxon>Bacteria</taxon>
        <taxon>Bacillati</taxon>
        <taxon>Actinomycetota</taxon>
        <taxon>Actinomycetes</taxon>
        <taxon>Pseudonocardiales</taxon>
        <taxon>Pseudonocardiaceae</taxon>
        <taxon>Lentzea</taxon>
    </lineage>
</organism>
<dbReference type="AlphaFoldDB" id="A0A1G8CXX3"/>
<sequence>MVSRALVDDVAEELHLVVRHRPHVFPAHGGELPELRKIVERSQGEWNERALERVIRGAAESLTGQAGGTEAVLALFDSGRNEAGSDHTRDLLRDLASVLVEQTPAVRIEPRDNIASLLAKLDDKPAGKAGKKIKPVTALVAVVTAVAVTVGATVLITKLGTGGEASPETVSGDAAPVKIQDVTTFRETRRNLHYVLSEAVDEPPRPAAGGQAGLQAADFDAWYGSHGGTVLRSGFTNITVQGNDSKAVRITDMKILPECADPLDGTYLIGYTQGGDQDTVKIGFNLDDPTPMPEQMTILDEGLQGTGVNYFAAKTIELAPGATEVLTVGVYTERRYCTFKLQLVLATADGPVVQEVDAQDKRFAVTGLAPSANGEAPYSGYRKMYRQDATLAWNSVDPQAPEGK</sequence>
<evidence type="ECO:0000256" key="1">
    <source>
        <dbReference type="SAM" id="Phobius"/>
    </source>
</evidence>
<keyword evidence="1" id="KW-1133">Transmembrane helix</keyword>
<dbReference type="EMBL" id="FNCC01000025">
    <property type="protein sequence ID" value="SDH49969.1"/>
    <property type="molecule type" value="Genomic_DNA"/>
</dbReference>
<feature type="transmembrane region" description="Helical" evidence="1">
    <location>
        <begin position="136"/>
        <end position="156"/>
    </location>
</feature>
<reference evidence="3" key="1">
    <citation type="submission" date="2016-10" db="EMBL/GenBank/DDBJ databases">
        <authorList>
            <person name="Varghese N."/>
            <person name="Submissions S."/>
        </authorList>
    </citation>
    <scope>NUCLEOTIDE SEQUENCE [LARGE SCALE GENOMIC DNA]</scope>
    <source>
        <strain evidence="3">CGMCC 4.3506</strain>
    </source>
</reference>
<dbReference type="Proteomes" id="UP000199623">
    <property type="component" value="Unassembled WGS sequence"/>
</dbReference>
<protein>
    <submittedName>
        <fullName evidence="2">Uncharacterized protein</fullName>
    </submittedName>
</protein>
<proteinExistence type="predicted"/>
<name>A0A1G8CXX3_9PSEU</name>
<keyword evidence="3" id="KW-1185">Reference proteome</keyword>